<dbReference type="EMBL" id="LSYS01007908">
    <property type="protein sequence ID" value="OPJ70295.1"/>
    <property type="molecule type" value="Genomic_DNA"/>
</dbReference>
<dbReference type="Proteomes" id="UP000190648">
    <property type="component" value="Unassembled WGS sequence"/>
</dbReference>
<dbReference type="AlphaFoldDB" id="A0A1V4JE37"/>
<proteinExistence type="predicted"/>
<name>A0A1V4JE37_PATFA</name>
<evidence type="ECO:0000313" key="2">
    <source>
        <dbReference type="Proteomes" id="UP000190648"/>
    </source>
</evidence>
<gene>
    <name evidence="1" type="ORF">AV530_019473</name>
</gene>
<organism evidence="1 2">
    <name type="scientific">Patagioenas fasciata monilis</name>
    <dbReference type="NCBI Taxonomy" id="372326"/>
    <lineage>
        <taxon>Eukaryota</taxon>
        <taxon>Metazoa</taxon>
        <taxon>Chordata</taxon>
        <taxon>Craniata</taxon>
        <taxon>Vertebrata</taxon>
        <taxon>Euteleostomi</taxon>
        <taxon>Archelosauria</taxon>
        <taxon>Archosauria</taxon>
        <taxon>Dinosauria</taxon>
        <taxon>Saurischia</taxon>
        <taxon>Theropoda</taxon>
        <taxon>Coelurosauria</taxon>
        <taxon>Aves</taxon>
        <taxon>Neognathae</taxon>
        <taxon>Neoaves</taxon>
        <taxon>Columbimorphae</taxon>
        <taxon>Columbiformes</taxon>
        <taxon>Columbidae</taxon>
        <taxon>Patagioenas</taxon>
    </lineage>
</organism>
<evidence type="ECO:0000313" key="1">
    <source>
        <dbReference type="EMBL" id="OPJ70295.1"/>
    </source>
</evidence>
<keyword evidence="2" id="KW-1185">Reference proteome</keyword>
<accession>A0A1V4JE37</accession>
<sequence>MGVSGGNKTSAEQEAGVCREGGSKVPQLNLFRGPCFCQSCWPTTSHHTPVWQNGINVYLLRTQVFFLSPLDLFHTSDSRSWRSHKVNAGFQDQINSDKRNNSFFSRKRGIHTIRAQLYPLFVQPPRAATFSPRVPVPAWGHCVLMLLLPVGFLLCLWPLSDVCAAAACTVPTPTLRALCAHTRQLLPHIAVPWGFQLISRERICLS</sequence>
<comment type="caution">
    <text evidence="1">The sequence shown here is derived from an EMBL/GenBank/DDBJ whole genome shotgun (WGS) entry which is preliminary data.</text>
</comment>
<protein>
    <submittedName>
        <fullName evidence="1">Uncharacterized protein</fullName>
    </submittedName>
</protein>
<reference evidence="1 2" key="1">
    <citation type="submission" date="2016-02" db="EMBL/GenBank/DDBJ databases">
        <title>Band-tailed pigeon sequencing and assembly.</title>
        <authorList>
            <person name="Soares A.E."/>
            <person name="Novak B.J."/>
            <person name="Rice E.S."/>
            <person name="O'Connell B."/>
            <person name="Chang D."/>
            <person name="Weber S."/>
            <person name="Shapiro B."/>
        </authorList>
    </citation>
    <scope>NUCLEOTIDE SEQUENCE [LARGE SCALE GENOMIC DNA]</scope>
    <source>
        <strain evidence="1">BTP2013</strain>
        <tissue evidence="1">Blood</tissue>
    </source>
</reference>